<dbReference type="EMBL" id="NPDP01000033">
    <property type="protein sequence ID" value="PJZ28781.1"/>
    <property type="molecule type" value="Genomic_DNA"/>
</dbReference>
<name>A0ABX4N649_9LEPT</name>
<gene>
    <name evidence="1" type="ORF">CH378_16430</name>
</gene>
<evidence type="ECO:0000313" key="2">
    <source>
        <dbReference type="Proteomes" id="UP000231919"/>
    </source>
</evidence>
<evidence type="ECO:0000313" key="1">
    <source>
        <dbReference type="EMBL" id="PJZ28781.1"/>
    </source>
</evidence>
<proteinExistence type="predicted"/>
<comment type="caution">
    <text evidence="1">The sequence shown here is derived from an EMBL/GenBank/DDBJ whole genome shotgun (WGS) entry which is preliminary data.</text>
</comment>
<organism evidence="1 2">
    <name type="scientific">Leptospira kmetyi</name>
    <dbReference type="NCBI Taxonomy" id="408139"/>
    <lineage>
        <taxon>Bacteria</taxon>
        <taxon>Pseudomonadati</taxon>
        <taxon>Spirochaetota</taxon>
        <taxon>Spirochaetia</taxon>
        <taxon>Leptospirales</taxon>
        <taxon>Leptospiraceae</taxon>
        <taxon>Leptospira</taxon>
    </lineage>
</organism>
<dbReference type="RefSeq" id="WP_100739063.1">
    <property type="nucleotide sequence ID" value="NZ_NPDO01000018.1"/>
</dbReference>
<reference evidence="1 2" key="1">
    <citation type="submission" date="2017-07" db="EMBL/GenBank/DDBJ databases">
        <title>Leptospira spp. isolated from tropical soils.</title>
        <authorList>
            <person name="Thibeaux R."/>
            <person name="Iraola G."/>
            <person name="Ferres I."/>
            <person name="Bierque E."/>
            <person name="Girault D."/>
            <person name="Soupe-Gilbert M.-E."/>
            <person name="Picardeau M."/>
            <person name="Goarant C."/>
        </authorList>
    </citation>
    <scope>NUCLEOTIDE SEQUENCE [LARGE SCALE GENOMIC DNA]</scope>
    <source>
        <strain evidence="1 2">JW2-C-B1</strain>
    </source>
</reference>
<dbReference type="SUPFAM" id="SSF63829">
    <property type="entry name" value="Calcium-dependent phosphotriesterase"/>
    <property type="match status" value="1"/>
</dbReference>
<sequence length="404" mass="45175">MFCKGEGNGNKNSSTLLQIANLFSQNSDSANRSGSGGESLNLQSSNIESNFQINPEIMENVGFLYTRNLNFPELRRIQDFSIVHLSDTIRDVSLAPNDVNLFILDSLKGNILYSTSTNTIKYFHDNRLENYRQIYVLPSGKIVLISSDYFLDFCYSFTSAGTIAYTSGCTKSNIGAIALFEFKPDSSEILILNQSKQLRLLNASSNSVNTFNLNPQPTDIFSIAYNNGYLGVLENKGSKLSLYQEGGGKFTFADSKEDFTFVTSKGVSYQTTQFLSLAIGSSGMVYAVSPSDDSVYSFDNELRIKDVYEFLPAVRPYRKILRPEKILISKKNEFLYVSNRSALEVLKDAKANPTNDIQWSIPVQSDSIETVFKNLINSKQYNPQLSIFDQPGIKEIVQSWKGSL</sequence>
<evidence type="ECO:0008006" key="3">
    <source>
        <dbReference type="Google" id="ProtNLM"/>
    </source>
</evidence>
<dbReference type="Proteomes" id="UP000231919">
    <property type="component" value="Unassembled WGS sequence"/>
</dbReference>
<accession>A0ABX4N649</accession>
<protein>
    <recommendedName>
        <fullName evidence="3">6-bladed beta-propeller</fullName>
    </recommendedName>
</protein>
<dbReference type="NCBIfam" id="NF047521">
    <property type="entry name" value="LIC_11904_fam"/>
    <property type="match status" value="1"/>
</dbReference>
<keyword evidence="2" id="KW-1185">Reference proteome</keyword>